<proteinExistence type="predicted"/>
<protein>
    <recommendedName>
        <fullName evidence="3">DUF2510 domain-containing protein</fullName>
    </recommendedName>
</protein>
<dbReference type="InterPro" id="IPR018929">
    <property type="entry name" value="DUF2510"/>
</dbReference>
<organism evidence="4 5">
    <name type="scientific">Streptosporangium lutulentum</name>
    <dbReference type="NCBI Taxonomy" id="1461250"/>
    <lineage>
        <taxon>Bacteria</taxon>
        <taxon>Bacillati</taxon>
        <taxon>Actinomycetota</taxon>
        <taxon>Actinomycetes</taxon>
        <taxon>Streptosporangiales</taxon>
        <taxon>Streptosporangiaceae</taxon>
        <taxon>Streptosporangium</taxon>
    </lineage>
</organism>
<accession>A0ABT9QT28</accession>
<keyword evidence="2" id="KW-0472">Membrane</keyword>
<feature type="compositionally biased region" description="Low complexity" evidence="1">
    <location>
        <begin position="171"/>
        <end position="187"/>
    </location>
</feature>
<dbReference type="EMBL" id="JAUSQU010000001">
    <property type="protein sequence ID" value="MDP9849910.1"/>
    <property type="molecule type" value="Genomic_DNA"/>
</dbReference>
<dbReference type="RefSeq" id="WP_307568009.1">
    <property type="nucleotide sequence ID" value="NZ_JAUSQU010000001.1"/>
</dbReference>
<feature type="region of interest" description="Disordered" evidence="1">
    <location>
        <begin position="1"/>
        <end position="123"/>
    </location>
</feature>
<evidence type="ECO:0000256" key="1">
    <source>
        <dbReference type="SAM" id="MobiDB-lite"/>
    </source>
</evidence>
<comment type="caution">
    <text evidence="4">The sequence shown here is derived from an EMBL/GenBank/DDBJ whole genome shotgun (WGS) entry which is preliminary data.</text>
</comment>
<evidence type="ECO:0000256" key="2">
    <source>
        <dbReference type="SAM" id="Phobius"/>
    </source>
</evidence>
<feature type="compositionally biased region" description="Pro residues" evidence="1">
    <location>
        <begin position="61"/>
        <end position="72"/>
    </location>
</feature>
<feature type="domain" description="DUF2510" evidence="3">
    <location>
        <begin position="7"/>
        <end position="38"/>
    </location>
</feature>
<keyword evidence="2" id="KW-0812">Transmembrane</keyword>
<dbReference type="PRINTS" id="PR01217">
    <property type="entry name" value="PRICHEXTENSN"/>
</dbReference>
<evidence type="ECO:0000313" key="5">
    <source>
        <dbReference type="Proteomes" id="UP001225356"/>
    </source>
</evidence>
<sequence length="380" mass="40371">MTTQTPPGWYPDPYGSPQLRWWDGSQWTDATHPTDAPTGQPAPQAPQTGPSPQPTGLHPSPAGPPVPGGPPPESRETTGPQWNRPAVPTQEGGMDRPHWGAPGGNTMQMPAPSFGYPSGPPPRKQSPLPWILGGGGAVALIVVIVVAAMFLINPGSETGASAPVPLPSAQEPSFEPTPETAPETTLPPSVPDPSDSAPPLPQPRDGRVQDPVTGLSYEFPDSPWQVPASVAPDPLGLRWNTAAVAVSHADYDGEGSNWLGNIFTGELPRGLPYSGVDSMRTIAATLLQTVEPVYYSPEHLRKITQDKAIKVSGKDAWVLMFDLDFSKEAEANGWKWKKERGAFVIVDRGTANPPALVYVSVPDNLDASVTDRVVKSLKLS</sequence>
<evidence type="ECO:0000313" key="4">
    <source>
        <dbReference type="EMBL" id="MDP9849910.1"/>
    </source>
</evidence>
<feature type="compositionally biased region" description="Low complexity" evidence="1">
    <location>
        <begin position="33"/>
        <end position="60"/>
    </location>
</feature>
<name>A0ABT9QT28_9ACTN</name>
<feature type="region of interest" description="Disordered" evidence="1">
    <location>
        <begin position="162"/>
        <end position="214"/>
    </location>
</feature>
<dbReference type="Proteomes" id="UP001225356">
    <property type="component" value="Unassembled WGS sequence"/>
</dbReference>
<dbReference type="Pfam" id="PF10708">
    <property type="entry name" value="DUF2510"/>
    <property type="match status" value="1"/>
</dbReference>
<keyword evidence="2" id="KW-1133">Transmembrane helix</keyword>
<reference evidence="4 5" key="1">
    <citation type="submission" date="2023-07" db="EMBL/GenBank/DDBJ databases">
        <title>Sequencing the genomes of 1000 actinobacteria strains.</title>
        <authorList>
            <person name="Klenk H.-P."/>
        </authorList>
    </citation>
    <scope>NUCLEOTIDE SEQUENCE [LARGE SCALE GENOMIC DNA]</scope>
    <source>
        <strain evidence="4 5">DSM 46740</strain>
    </source>
</reference>
<feature type="transmembrane region" description="Helical" evidence="2">
    <location>
        <begin position="130"/>
        <end position="152"/>
    </location>
</feature>
<gene>
    <name evidence="4" type="ORF">J2853_009121</name>
</gene>
<evidence type="ECO:0000259" key="3">
    <source>
        <dbReference type="Pfam" id="PF10708"/>
    </source>
</evidence>
<keyword evidence="5" id="KW-1185">Reference proteome</keyword>
<feature type="compositionally biased region" description="Pro residues" evidence="1">
    <location>
        <begin position="188"/>
        <end position="202"/>
    </location>
</feature>